<protein>
    <submittedName>
        <fullName evidence="5">Aerobic C4-dicarboxylate transporter</fullName>
    </submittedName>
</protein>
<sequence length="57" mass="5854">MAFTIGKYGVGTLVQLGQLIICFYITCILFVVVVLGSIARAPASASSNLSAISGKSC</sequence>
<evidence type="ECO:0000256" key="1">
    <source>
        <dbReference type="ARBA" id="ARBA00022692"/>
    </source>
</evidence>
<dbReference type="GO" id="GO:0016020">
    <property type="term" value="C:membrane"/>
    <property type="evidence" value="ECO:0007669"/>
    <property type="project" value="InterPro"/>
</dbReference>
<dbReference type="Proteomes" id="UP000255518">
    <property type="component" value="Unassembled WGS sequence"/>
</dbReference>
<gene>
    <name evidence="5" type="primary">dctA_2</name>
    <name evidence="5" type="ORF">NCTC13443_00268</name>
</gene>
<feature type="transmembrane region" description="Helical" evidence="4">
    <location>
        <begin position="16"/>
        <end position="39"/>
    </location>
</feature>
<reference evidence="5 6" key="1">
    <citation type="submission" date="2018-06" db="EMBL/GenBank/DDBJ databases">
        <authorList>
            <consortium name="Pathogen Informatics"/>
            <person name="Doyle S."/>
        </authorList>
    </citation>
    <scope>NUCLEOTIDE SEQUENCE [LARGE SCALE GENOMIC DNA]</scope>
    <source>
        <strain evidence="5 6">NCTC13443</strain>
    </source>
</reference>
<dbReference type="InterPro" id="IPR036458">
    <property type="entry name" value="Na:dicarbo_symporter_sf"/>
</dbReference>
<evidence type="ECO:0000256" key="4">
    <source>
        <dbReference type="SAM" id="Phobius"/>
    </source>
</evidence>
<evidence type="ECO:0000256" key="3">
    <source>
        <dbReference type="ARBA" id="ARBA00023136"/>
    </source>
</evidence>
<dbReference type="EMBL" id="UGKT01000001">
    <property type="protein sequence ID" value="STT00025.1"/>
    <property type="molecule type" value="Genomic_DNA"/>
</dbReference>
<evidence type="ECO:0000313" key="5">
    <source>
        <dbReference type="EMBL" id="STT00025.1"/>
    </source>
</evidence>
<organism evidence="5 6">
    <name type="scientific">Klebsiella pneumoniae</name>
    <dbReference type="NCBI Taxonomy" id="573"/>
    <lineage>
        <taxon>Bacteria</taxon>
        <taxon>Pseudomonadati</taxon>
        <taxon>Pseudomonadota</taxon>
        <taxon>Gammaproteobacteria</taxon>
        <taxon>Enterobacterales</taxon>
        <taxon>Enterobacteriaceae</taxon>
        <taxon>Klebsiella/Raoultella group</taxon>
        <taxon>Klebsiella</taxon>
        <taxon>Klebsiella pneumoniae complex</taxon>
    </lineage>
</organism>
<evidence type="ECO:0000256" key="2">
    <source>
        <dbReference type="ARBA" id="ARBA00022989"/>
    </source>
</evidence>
<proteinExistence type="predicted"/>
<keyword evidence="1 4" id="KW-0812">Transmembrane</keyword>
<keyword evidence="3 4" id="KW-0472">Membrane</keyword>
<evidence type="ECO:0000313" key="6">
    <source>
        <dbReference type="Proteomes" id="UP000255518"/>
    </source>
</evidence>
<dbReference type="SUPFAM" id="SSF118215">
    <property type="entry name" value="Proton glutamate symport protein"/>
    <property type="match status" value="1"/>
</dbReference>
<keyword evidence="2 4" id="KW-1133">Transmembrane helix</keyword>
<dbReference type="GO" id="GO:0015293">
    <property type="term" value="F:symporter activity"/>
    <property type="evidence" value="ECO:0007669"/>
    <property type="project" value="InterPro"/>
</dbReference>
<dbReference type="AlphaFoldDB" id="A0A377UPS7"/>
<accession>A0A377UPS7</accession>
<name>A0A377UPS7_KLEPN</name>